<sequence>MNVEIPDGFIMDAKGRLVPEDMVKDHERLEDQTVRKILGYAEELNAQIARFRGHTFDDVATFMDLLSEKYGVTRGGKKGNVTLITFDGCMKVSVQVQDSLTFGPELQVAKELFDACISAWSEGADAKIRTLVDHAFQVDKEGRINREALFGLRRLEIDDDGWRQAIAALNDSIRIQGSREYVRFYKRDHPREPWTPVTIDLASARAPAELAGAS</sequence>
<dbReference type="InterPro" id="IPR021505">
    <property type="entry name" value="Phage_B3_Orf6"/>
</dbReference>
<proteinExistence type="predicted"/>
<dbReference type="RefSeq" id="WP_109792148.1">
    <property type="nucleotide sequence ID" value="NZ_PHIG01000018.1"/>
</dbReference>
<gene>
    <name evidence="3" type="ORF">CVT23_05000</name>
    <name evidence="2" type="ORF">CVT23_06050</name>
    <name evidence="1" type="ORF">CVT23_11950</name>
</gene>
<organism evidence="1 4">
    <name type="scientific">Minwuia thermotolerans</name>
    <dbReference type="NCBI Taxonomy" id="2056226"/>
    <lineage>
        <taxon>Bacteria</taxon>
        <taxon>Pseudomonadati</taxon>
        <taxon>Pseudomonadota</taxon>
        <taxon>Alphaproteobacteria</taxon>
        <taxon>Minwuiales</taxon>
        <taxon>Minwuiaceae</taxon>
        <taxon>Minwuia</taxon>
    </lineage>
</organism>
<keyword evidence="4" id="KW-1185">Reference proteome</keyword>
<dbReference type="EMBL" id="PHIG01000033">
    <property type="protein sequence ID" value="PJK29310.1"/>
    <property type="molecule type" value="Genomic_DNA"/>
</dbReference>
<dbReference type="Pfam" id="PF11363">
    <property type="entry name" value="DUF3164"/>
    <property type="match status" value="1"/>
</dbReference>
<evidence type="ECO:0000313" key="2">
    <source>
        <dbReference type="EMBL" id="PJK30506.1"/>
    </source>
</evidence>
<accession>A0A2M9G0S4</accession>
<comment type="caution">
    <text evidence="1">The sequence shown here is derived from an EMBL/GenBank/DDBJ whole genome shotgun (WGS) entry which is preliminary data.</text>
</comment>
<protein>
    <submittedName>
        <fullName evidence="1">Sulfate transporter</fullName>
    </submittedName>
</protein>
<evidence type="ECO:0000313" key="1">
    <source>
        <dbReference type="EMBL" id="PJK29310.1"/>
    </source>
</evidence>
<dbReference type="EMBL" id="PHIG01000018">
    <property type="protein sequence ID" value="PJK30729.1"/>
    <property type="molecule type" value="Genomic_DNA"/>
</dbReference>
<reference evidence="1 4" key="1">
    <citation type="submission" date="2017-11" db="EMBL/GenBank/DDBJ databases">
        <title>Draft genome sequence of Rhizobiales bacterium SY3-13.</title>
        <authorList>
            <person name="Sun C."/>
        </authorList>
    </citation>
    <scope>NUCLEOTIDE SEQUENCE [LARGE SCALE GENOMIC DNA]</scope>
    <source>
        <strain evidence="1 4">SY3-13</strain>
    </source>
</reference>
<dbReference type="Proteomes" id="UP000229498">
    <property type="component" value="Unassembled WGS sequence"/>
</dbReference>
<evidence type="ECO:0000313" key="4">
    <source>
        <dbReference type="Proteomes" id="UP000229498"/>
    </source>
</evidence>
<dbReference type="AlphaFoldDB" id="A0A2M9G0S4"/>
<name>A0A2M9G0S4_9PROT</name>
<dbReference type="EMBL" id="PHIG01000025">
    <property type="protein sequence ID" value="PJK30506.1"/>
    <property type="molecule type" value="Genomic_DNA"/>
</dbReference>
<evidence type="ECO:0000313" key="3">
    <source>
        <dbReference type="EMBL" id="PJK30729.1"/>
    </source>
</evidence>
<dbReference type="OrthoDB" id="7554786at2"/>